<keyword evidence="3" id="KW-0378">Hydrolase</keyword>
<dbReference type="Gene3D" id="3.40.395.10">
    <property type="entry name" value="Adenoviral Proteinase, Chain A"/>
    <property type="match status" value="1"/>
</dbReference>
<dbReference type="Pfam" id="PF02902">
    <property type="entry name" value="Peptidase_C48"/>
    <property type="match status" value="1"/>
</dbReference>
<evidence type="ECO:0000313" key="7">
    <source>
        <dbReference type="Proteomes" id="UP000001593"/>
    </source>
</evidence>
<evidence type="ECO:0000256" key="1">
    <source>
        <dbReference type="ARBA" id="ARBA00005234"/>
    </source>
</evidence>
<dbReference type="Proteomes" id="UP000001593">
    <property type="component" value="Unassembled WGS sequence"/>
</dbReference>
<proteinExistence type="inferred from homology"/>
<keyword evidence="2" id="KW-0645">Protease</keyword>
<protein>
    <recommendedName>
        <fullName evidence="5">Ubiquitin-like protease family profile domain-containing protein</fullName>
    </recommendedName>
</protein>
<name>A7RZ58_NEMVE</name>
<evidence type="ECO:0000256" key="4">
    <source>
        <dbReference type="ARBA" id="ARBA00022807"/>
    </source>
</evidence>
<organism evidence="6 7">
    <name type="scientific">Nematostella vectensis</name>
    <name type="common">Starlet sea anemone</name>
    <dbReference type="NCBI Taxonomy" id="45351"/>
    <lineage>
        <taxon>Eukaryota</taxon>
        <taxon>Metazoa</taxon>
        <taxon>Cnidaria</taxon>
        <taxon>Anthozoa</taxon>
        <taxon>Hexacorallia</taxon>
        <taxon>Actiniaria</taxon>
        <taxon>Edwardsiidae</taxon>
        <taxon>Nematostella</taxon>
    </lineage>
</organism>
<dbReference type="GO" id="GO:0008234">
    <property type="term" value="F:cysteine-type peptidase activity"/>
    <property type="evidence" value="ECO:0007669"/>
    <property type="project" value="UniProtKB-KW"/>
</dbReference>
<reference evidence="6 7" key="1">
    <citation type="journal article" date="2007" name="Science">
        <title>Sea anemone genome reveals ancestral eumetazoan gene repertoire and genomic organization.</title>
        <authorList>
            <person name="Putnam N.H."/>
            <person name="Srivastava M."/>
            <person name="Hellsten U."/>
            <person name="Dirks B."/>
            <person name="Chapman J."/>
            <person name="Salamov A."/>
            <person name="Terry A."/>
            <person name="Shapiro H."/>
            <person name="Lindquist E."/>
            <person name="Kapitonov V.V."/>
            <person name="Jurka J."/>
            <person name="Genikhovich G."/>
            <person name="Grigoriev I.V."/>
            <person name="Lucas S.M."/>
            <person name="Steele R.E."/>
            <person name="Finnerty J.R."/>
            <person name="Technau U."/>
            <person name="Martindale M.Q."/>
            <person name="Rokhsar D.S."/>
        </authorList>
    </citation>
    <scope>NUCLEOTIDE SEQUENCE [LARGE SCALE GENOMIC DNA]</scope>
    <source>
        <strain evidence="7">CH2 X CH6</strain>
    </source>
</reference>
<dbReference type="PANTHER" id="PTHR12606">
    <property type="entry name" value="SENTRIN/SUMO-SPECIFIC PROTEASE"/>
    <property type="match status" value="1"/>
</dbReference>
<dbReference type="AlphaFoldDB" id="A7RZ58"/>
<dbReference type="GO" id="GO:0006508">
    <property type="term" value="P:proteolysis"/>
    <property type="evidence" value="ECO:0007669"/>
    <property type="project" value="UniProtKB-KW"/>
</dbReference>
<dbReference type="EMBL" id="DS469556">
    <property type="protein sequence ID" value="EDO43226.1"/>
    <property type="molecule type" value="Genomic_DNA"/>
</dbReference>
<dbReference type="eggNOG" id="ENOG502QQC3">
    <property type="taxonomic scope" value="Eukaryota"/>
</dbReference>
<accession>A7RZ58</accession>
<dbReference type="PhylomeDB" id="A7RZ58"/>
<dbReference type="PROSITE" id="PS50600">
    <property type="entry name" value="ULP_PROTEASE"/>
    <property type="match status" value="1"/>
</dbReference>
<dbReference type="HOGENOM" id="CLU_799990_0_0_1"/>
<dbReference type="InParanoid" id="A7RZ58"/>
<dbReference type="SUPFAM" id="SSF54001">
    <property type="entry name" value="Cysteine proteinases"/>
    <property type="match status" value="1"/>
</dbReference>
<evidence type="ECO:0000256" key="3">
    <source>
        <dbReference type="ARBA" id="ARBA00022801"/>
    </source>
</evidence>
<keyword evidence="7" id="KW-1185">Reference proteome</keyword>
<dbReference type="STRING" id="45351.A7RZ58"/>
<evidence type="ECO:0000313" key="6">
    <source>
        <dbReference type="EMBL" id="EDO43226.1"/>
    </source>
</evidence>
<keyword evidence="4" id="KW-0788">Thiol protease</keyword>
<sequence length="347" mass="39815">MGDLLTKEDECTFLSYKEPLVQFLLDETNKFNGGNLIDQKDLQALVGDNPNDQDNCICNFVIDAYFDRIRKDSASRGIKAKAIECKKFDNSVAKTLASTLSFSILEQDAVIVPCNAAQHWTLLVVLPPSNEMFVLDNMATTNVKPTSLKVVHKIQQDIAQQSNNYDCGVYVCAYARSLLLQSPMPSDCRRFRLHILFELHRGTAQPFDVNSSPVVGEYYAMEYERKKQVTFYIGRAVGNSSTAPEPRLPQLKKVIQSGSSGSGHKFAILNYYYHYHKKGQREWLGIAPVRNFHREDEEGELSSEEDEPVYVELYMDKPLTSKEWLRNTTRKKHFQERLDKIIHRETW</sequence>
<dbReference type="InterPro" id="IPR003653">
    <property type="entry name" value="Peptidase_C48_C"/>
</dbReference>
<dbReference type="InterPro" id="IPR038765">
    <property type="entry name" value="Papain-like_cys_pep_sf"/>
</dbReference>
<comment type="similarity">
    <text evidence="1">Belongs to the peptidase C48 family.</text>
</comment>
<evidence type="ECO:0000259" key="5">
    <source>
        <dbReference type="PROSITE" id="PS50600"/>
    </source>
</evidence>
<evidence type="ECO:0000256" key="2">
    <source>
        <dbReference type="ARBA" id="ARBA00022670"/>
    </source>
</evidence>
<dbReference type="PANTHER" id="PTHR12606:SF141">
    <property type="entry name" value="GH15225P-RELATED"/>
    <property type="match status" value="1"/>
</dbReference>
<feature type="domain" description="Ubiquitin-like protease family profile" evidence="5">
    <location>
        <begin position="35"/>
        <end position="178"/>
    </location>
</feature>
<gene>
    <name evidence="6" type="ORF">NEMVEDRAFT_v1g204319</name>
</gene>